<feature type="compositionally biased region" description="Low complexity" evidence="5">
    <location>
        <begin position="21"/>
        <end position="31"/>
    </location>
</feature>
<name>D7WCG7_9CORY</name>
<dbReference type="eggNOG" id="COG2321">
    <property type="taxonomic scope" value="Bacteria"/>
</dbReference>
<keyword evidence="2 6" id="KW-0812">Transmembrane</keyword>
<feature type="compositionally biased region" description="Basic and acidic residues" evidence="5">
    <location>
        <begin position="269"/>
        <end position="281"/>
    </location>
</feature>
<evidence type="ECO:0000256" key="2">
    <source>
        <dbReference type="ARBA" id="ARBA00022692"/>
    </source>
</evidence>
<feature type="region of interest" description="Disordered" evidence="5">
    <location>
        <begin position="269"/>
        <end position="291"/>
    </location>
</feature>
<keyword evidence="8" id="KW-1185">Reference proteome</keyword>
<dbReference type="EMBL" id="ACLJ02000003">
    <property type="protein sequence ID" value="EFK53848.1"/>
    <property type="molecule type" value="Genomic_DNA"/>
</dbReference>
<dbReference type="SUPFAM" id="SSF55486">
    <property type="entry name" value="Metalloproteases ('zincins'), catalytic domain"/>
    <property type="match status" value="1"/>
</dbReference>
<organism evidence="7 8">
    <name type="scientific">Corynebacterium genitalium ATCC 33030</name>
    <dbReference type="NCBI Taxonomy" id="585529"/>
    <lineage>
        <taxon>Bacteria</taxon>
        <taxon>Bacillati</taxon>
        <taxon>Actinomycetota</taxon>
        <taxon>Actinomycetes</taxon>
        <taxon>Mycobacteriales</taxon>
        <taxon>Corynebacteriaceae</taxon>
        <taxon>Corynebacterium</taxon>
    </lineage>
</organism>
<comment type="subcellular location">
    <subcellularLocation>
        <location evidence="1">Membrane</location>
        <topology evidence="1">Single-pass membrane protein</topology>
    </subcellularLocation>
</comment>
<sequence>MAVHGSSGAMLWHNSRMTFKSGVTPTGQGVSTSGGSGRRGGGGMPIMVGGGGLGTLVLVALFLLLGGGGGGGGTSPAPQGQGQHSEQGGDGFDLAQCQREGAVNEIPECRAAATADSLNNIWGGVLPEQAGIDYSMPNMRMFEGDVQTGCGFASADTGPFYCPRDKTIYIDVSFYNQLERMGGSDGSLSQMYVVAHEWGHHLQNLEGTLGLSDYNNPGEDSAAVAIELQADCYAGVWASRADKGEDAMLEPITEEQVKQAVQTARAIGDDHIQEQSGREVNPDAWTHGSSEQRQQLFLAGYNSGSMSQCDTLNRGAYK</sequence>
<evidence type="ECO:0000313" key="7">
    <source>
        <dbReference type="EMBL" id="EFK53848.1"/>
    </source>
</evidence>
<evidence type="ECO:0000256" key="3">
    <source>
        <dbReference type="ARBA" id="ARBA00022989"/>
    </source>
</evidence>
<evidence type="ECO:0000256" key="4">
    <source>
        <dbReference type="ARBA" id="ARBA00023136"/>
    </source>
</evidence>
<keyword evidence="3 6" id="KW-1133">Transmembrane helix</keyword>
<dbReference type="Proteomes" id="UP000004208">
    <property type="component" value="Unassembled WGS sequence"/>
</dbReference>
<accession>D7WCG7</accession>
<evidence type="ECO:0000256" key="1">
    <source>
        <dbReference type="ARBA" id="ARBA00004167"/>
    </source>
</evidence>
<feature type="region of interest" description="Disordered" evidence="5">
    <location>
        <begin position="20"/>
        <end position="42"/>
    </location>
</feature>
<dbReference type="HOGENOM" id="CLU_059329_1_0_11"/>
<dbReference type="PANTHER" id="PTHR30168">
    <property type="entry name" value="PUTATIVE MEMBRANE PROTEIN YPFJ"/>
    <property type="match status" value="1"/>
</dbReference>
<protein>
    <submittedName>
        <fullName evidence="7">Neutral zinc metallopeptidase</fullName>
    </submittedName>
</protein>
<keyword evidence="4 6" id="KW-0472">Membrane</keyword>
<feature type="region of interest" description="Disordered" evidence="5">
    <location>
        <begin position="71"/>
        <end position="92"/>
    </location>
</feature>
<reference evidence="7" key="1">
    <citation type="submission" date="2010-06" db="EMBL/GenBank/DDBJ databases">
        <authorList>
            <person name="Muzny D."/>
            <person name="Qin X."/>
            <person name="Buhay C."/>
            <person name="Dugan-Rocha S."/>
            <person name="Ding Y."/>
            <person name="Chen G."/>
            <person name="Hawes A."/>
            <person name="Holder M."/>
            <person name="Jhangiani S."/>
            <person name="Johnson A."/>
            <person name="Khan Z."/>
            <person name="Li Z."/>
            <person name="Liu W."/>
            <person name="Liu X."/>
            <person name="Perez L."/>
            <person name="Shen H."/>
            <person name="Wang Q."/>
            <person name="Watt J."/>
            <person name="Xi L."/>
            <person name="Xin Y."/>
            <person name="Zhou J."/>
            <person name="Deng J."/>
            <person name="Jiang H."/>
            <person name="Liu Y."/>
            <person name="Qu J."/>
            <person name="Song X.-Z."/>
            <person name="Zhang L."/>
            <person name="Villasana D."/>
            <person name="Johnson A."/>
            <person name="Liu J."/>
            <person name="Liyanage D."/>
            <person name="Lorensuhewa L."/>
            <person name="Robinson T."/>
            <person name="Song A."/>
            <person name="Song B.-B."/>
            <person name="Dinh H."/>
            <person name="Thornton R."/>
            <person name="Coyle M."/>
            <person name="Francisco L."/>
            <person name="Jackson L."/>
            <person name="Javaid M."/>
            <person name="Korchina V."/>
            <person name="Kovar C."/>
            <person name="Mata R."/>
            <person name="Mathew T."/>
            <person name="Ngo R."/>
            <person name="Nguyen L."/>
            <person name="Nguyen N."/>
            <person name="Okwuonu G."/>
            <person name="Ongeri F."/>
            <person name="Pham C."/>
            <person name="Simmons D."/>
            <person name="Wilczek-Boney K."/>
            <person name="Hale W."/>
            <person name="Jakkamsetti A."/>
            <person name="Pham P."/>
            <person name="Ruth R."/>
            <person name="San Lucas F."/>
            <person name="Warren J."/>
            <person name="Zhang J."/>
            <person name="Zhao Z."/>
            <person name="Zhou C."/>
            <person name="Zhu D."/>
            <person name="Lee S."/>
            <person name="Bess C."/>
            <person name="Blankenburg K."/>
            <person name="Forbes L."/>
            <person name="Fu Q."/>
            <person name="Gubbala S."/>
            <person name="Hirani K."/>
            <person name="Jayaseelan J.C."/>
            <person name="Lara F."/>
            <person name="Munidasa M."/>
            <person name="Palculict T."/>
            <person name="Patil S."/>
            <person name="Pu L.-L."/>
            <person name="Saada N."/>
            <person name="Tang L."/>
            <person name="Weissenberger G."/>
            <person name="Zhu Y."/>
            <person name="Hemphill L."/>
            <person name="Shang Y."/>
            <person name="Youmans B."/>
            <person name="Ayvaz T."/>
            <person name="Ross M."/>
            <person name="Santibanez J."/>
            <person name="Aqrawi P."/>
            <person name="Gross S."/>
            <person name="Joshi V."/>
            <person name="Fowler G."/>
            <person name="Nazareth L."/>
            <person name="Reid J."/>
            <person name="Worley K."/>
            <person name="Petrosino J."/>
            <person name="Highlander S."/>
            <person name="Gibbs R."/>
        </authorList>
    </citation>
    <scope>NUCLEOTIDE SEQUENCE [LARGE SCALE GENOMIC DNA]</scope>
    <source>
        <strain evidence="7">ATCC 33030</strain>
    </source>
</reference>
<feature type="compositionally biased region" description="Gly residues" evidence="5">
    <location>
        <begin position="32"/>
        <end position="42"/>
    </location>
</feature>
<dbReference type="GO" id="GO:0016020">
    <property type="term" value="C:membrane"/>
    <property type="evidence" value="ECO:0007669"/>
    <property type="project" value="UniProtKB-SubCell"/>
</dbReference>
<proteinExistence type="predicted"/>
<dbReference type="STRING" id="585529.HMPREF0291_11505"/>
<evidence type="ECO:0000256" key="6">
    <source>
        <dbReference type="SAM" id="Phobius"/>
    </source>
</evidence>
<dbReference type="PANTHER" id="PTHR30168:SF0">
    <property type="entry name" value="INNER MEMBRANE PROTEIN"/>
    <property type="match status" value="1"/>
</dbReference>
<comment type="caution">
    <text evidence="7">The sequence shown here is derived from an EMBL/GenBank/DDBJ whole genome shotgun (WGS) entry which is preliminary data.</text>
</comment>
<dbReference type="AlphaFoldDB" id="D7WCG7"/>
<evidence type="ECO:0000256" key="5">
    <source>
        <dbReference type="SAM" id="MobiDB-lite"/>
    </source>
</evidence>
<feature type="transmembrane region" description="Helical" evidence="6">
    <location>
        <begin position="46"/>
        <end position="65"/>
    </location>
</feature>
<dbReference type="Pfam" id="PF04228">
    <property type="entry name" value="Zn_peptidase"/>
    <property type="match status" value="1"/>
</dbReference>
<gene>
    <name evidence="7" type="ORF">HMPREF0291_11505</name>
</gene>
<dbReference type="InterPro" id="IPR007343">
    <property type="entry name" value="Uncharacterised_pept_Zn_put"/>
</dbReference>
<evidence type="ECO:0000313" key="8">
    <source>
        <dbReference type="Proteomes" id="UP000004208"/>
    </source>
</evidence>